<evidence type="ECO:0000256" key="2">
    <source>
        <dbReference type="ARBA" id="ARBA00022448"/>
    </source>
</evidence>
<dbReference type="PANTHER" id="PTHR23517:SF3">
    <property type="entry name" value="INTEGRAL MEMBRANE TRANSPORT PROTEIN"/>
    <property type="match status" value="1"/>
</dbReference>
<feature type="transmembrane region" description="Helical" evidence="7">
    <location>
        <begin position="281"/>
        <end position="299"/>
    </location>
</feature>
<evidence type="ECO:0000256" key="3">
    <source>
        <dbReference type="ARBA" id="ARBA00022475"/>
    </source>
</evidence>
<keyword evidence="6 7" id="KW-0472">Membrane</keyword>
<dbReference type="InterPro" id="IPR011701">
    <property type="entry name" value="MFS"/>
</dbReference>
<keyword evidence="5 7" id="KW-1133">Transmembrane helix</keyword>
<feature type="transmembrane region" description="Helical" evidence="7">
    <location>
        <begin position="216"/>
        <end position="236"/>
    </location>
</feature>
<evidence type="ECO:0000259" key="8">
    <source>
        <dbReference type="PROSITE" id="PS50850"/>
    </source>
</evidence>
<dbReference type="Proteomes" id="UP001500730">
    <property type="component" value="Unassembled WGS sequence"/>
</dbReference>
<feature type="transmembrane region" description="Helical" evidence="7">
    <location>
        <begin position="40"/>
        <end position="59"/>
    </location>
</feature>
<dbReference type="Pfam" id="PF07690">
    <property type="entry name" value="MFS_1"/>
    <property type="match status" value="1"/>
</dbReference>
<dbReference type="EMBL" id="BAAARE010000040">
    <property type="protein sequence ID" value="GAA2502720.1"/>
    <property type="molecule type" value="Genomic_DNA"/>
</dbReference>
<comment type="subcellular location">
    <subcellularLocation>
        <location evidence="1">Cell membrane</location>
        <topology evidence="1">Multi-pass membrane protein</topology>
    </subcellularLocation>
</comment>
<proteinExistence type="predicted"/>
<dbReference type="Gene3D" id="1.20.1250.20">
    <property type="entry name" value="MFS general substrate transporter like domains"/>
    <property type="match status" value="1"/>
</dbReference>
<comment type="caution">
    <text evidence="9">The sequence shown here is derived from an EMBL/GenBank/DDBJ whole genome shotgun (WGS) entry which is preliminary data.</text>
</comment>
<dbReference type="PROSITE" id="PS50850">
    <property type="entry name" value="MFS"/>
    <property type="match status" value="1"/>
</dbReference>
<dbReference type="PANTHER" id="PTHR23517">
    <property type="entry name" value="RESISTANCE PROTEIN MDTM, PUTATIVE-RELATED-RELATED"/>
    <property type="match status" value="1"/>
</dbReference>
<dbReference type="RefSeq" id="WP_344257459.1">
    <property type="nucleotide sequence ID" value="NZ_BAAARE010000040.1"/>
</dbReference>
<gene>
    <name evidence="9" type="ORF">GCM10009858_46050</name>
</gene>
<feature type="transmembrane region" description="Helical" evidence="7">
    <location>
        <begin position="339"/>
        <end position="363"/>
    </location>
</feature>
<evidence type="ECO:0000313" key="10">
    <source>
        <dbReference type="Proteomes" id="UP001500730"/>
    </source>
</evidence>
<reference evidence="10" key="1">
    <citation type="journal article" date="2019" name="Int. J. Syst. Evol. Microbiol.">
        <title>The Global Catalogue of Microorganisms (GCM) 10K type strain sequencing project: providing services to taxonomists for standard genome sequencing and annotation.</title>
        <authorList>
            <consortium name="The Broad Institute Genomics Platform"/>
            <consortium name="The Broad Institute Genome Sequencing Center for Infectious Disease"/>
            <person name="Wu L."/>
            <person name="Ma J."/>
        </authorList>
    </citation>
    <scope>NUCLEOTIDE SEQUENCE [LARGE SCALE GENOMIC DNA]</scope>
    <source>
        <strain evidence="10">JCM 16259</strain>
    </source>
</reference>
<evidence type="ECO:0000256" key="7">
    <source>
        <dbReference type="SAM" id="Phobius"/>
    </source>
</evidence>
<feature type="transmembrane region" description="Helical" evidence="7">
    <location>
        <begin position="305"/>
        <end position="327"/>
    </location>
</feature>
<keyword evidence="3" id="KW-1003">Cell membrane</keyword>
<evidence type="ECO:0000256" key="4">
    <source>
        <dbReference type="ARBA" id="ARBA00022692"/>
    </source>
</evidence>
<protein>
    <submittedName>
        <fullName evidence="9">MFS transporter</fullName>
    </submittedName>
</protein>
<keyword evidence="4 7" id="KW-0812">Transmembrane</keyword>
<sequence length="401" mass="40722">MRGGGQWRWPALTMFTVGYGANQFVPLLAVYRRTLGLSDIQATAIFGVYALGLIPGLLLGGRASDRFGRRILMIGFAALSLLATAVLAGGQWGAGWLYAGRLLTGVVSGTVFTIGTAWVKELSDDAAPGTGARRAAIALTAGFGVGPLVAGTLAQWAPAPLLLPYLLHLLLTLVVLAVLPRAPETHPRKPGTRGPRAPLLPASTRTARFRGTTLPLAPWVFGSVTLAFTTIPAHGIGSVAGLQVAVPGLLAALALAVGYGAQSIGRRLYAATAGDGDGRRAAAVGLTVVVLGCLAAAYATARPGLVSAAPAAAMLGAGYGLCLSAGLREVEETAAPDQLGSTVAIFYSLAYAGLLVPYVLTFIAPHAGYPWALTTAAATAALCTVVVLASPRGSKPAVAPS</sequence>
<feature type="transmembrane region" description="Helical" evidence="7">
    <location>
        <begin position="242"/>
        <end position="261"/>
    </location>
</feature>
<dbReference type="InterPro" id="IPR005829">
    <property type="entry name" value="Sugar_transporter_CS"/>
</dbReference>
<feature type="transmembrane region" description="Helical" evidence="7">
    <location>
        <begin position="71"/>
        <end position="92"/>
    </location>
</feature>
<dbReference type="PROSITE" id="PS00216">
    <property type="entry name" value="SUGAR_TRANSPORT_1"/>
    <property type="match status" value="1"/>
</dbReference>
<organism evidence="9 10">
    <name type="scientific">Terrabacter carboxydivorans</name>
    <dbReference type="NCBI Taxonomy" id="619730"/>
    <lineage>
        <taxon>Bacteria</taxon>
        <taxon>Bacillati</taxon>
        <taxon>Actinomycetota</taxon>
        <taxon>Actinomycetes</taxon>
        <taxon>Micrococcales</taxon>
        <taxon>Intrasporangiaceae</taxon>
        <taxon>Terrabacter</taxon>
    </lineage>
</organism>
<feature type="transmembrane region" description="Helical" evidence="7">
    <location>
        <begin position="162"/>
        <end position="179"/>
    </location>
</feature>
<feature type="transmembrane region" description="Helical" evidence="7">
    <location>
        <begin position="135"/>
        <end position="156"/>
    </location>
</feature>
<dbReference type="SUPFAM" id="SSF103473">
    <property type="entry name" value="MFS general substrate transporter"/>
    <property type="match status" value="1"/>
</dbReference>
<name>A0ABP5ZXT2_9MICO</name>
<feature type="domain" description="Major facilitator superfamily (MFS) profile" evidence="8">
    <location>
        <begin position="1"/>
        <end position="395"/>
    </location>
</feature>
<dbReference type="InterPro" id="IPR050171">
    <property type="entry name" value="MFS_Transporters"/>
</dbReference>
<keyword evidence="10" id="KW-1185">Reference proteome</keyword>
<evidence type="ECO:0000256" key="6">
    <source>
        <dbReference type="ARBA" id="ARBA00023136"/>
    </source>
</evidence>
<evidence type="ECO:0000256" key="1">
    <source>
        <dbReference type="ARBA" id="ARBA00004651"/>
    </source>
</evidence>
<feature type="transmembrane region" description="Helical" evidence="7">
    <location>
        <begin position="98"/>
        <end position="119"/>
    </location>
</feature>
<dbReference type="InterPro" id="IPR020846">
    <property type="entry name" value="MFS_dom"/>
</dbReference>
<feature type="transmembrane region" description="Helical" evidence="7">
    <location>
        <begin position="369"/>
        <end position="389"/>
    </location>
</feature>
<feature type="transmembrane region" description="Helical" evidence="7">
    <location>
        <begin position="12"/>
        <end position="34"/>
    </location>
</feature>
<evidence type="ECO:0000313" key="9">
    <source>
        <dbReference type="EMBL" id="GAA2502720.1"/>
    </source>
</evidence>
<evidence type="ECO:0000256" key="5">
    <source>
        <dbReference type="ARBA" id="ARBA00022989"/>
    </source>
</evidence>
<keyword evidence="2" id="KW-0813">Transport</keyword>
<dbReference type="InterPro" id="IPR036259">
    <property type="entry name" value="MFS_trans_sf"/>
</dbReference>
<accession>A0ABP5ZXT2</accession>